<feature type="transmembrane region" description="Helical" evidence="1">
    <location>
        <begin position="51"/>
        <end position="74"/>
    </location>
</feature>
<keyword evidence="1" id="KW-0812">Transmembrane</keyword>
<feature type="transmembrane region" description="Helical" evidence="1">
    <location>
        <begin position="7"/>
        <end position="31"/>
    </location>
</feature>
<dbReference type="Proteomes" id="UP000002384">
    <property type="component" value="Chromosome"/>
</dbReference>
<sequence length="140" mass="14999">MNRPSGVIILAILNLVGGFWGIIFNLLAFLFGGLLLTGGVVSGNAQITGGGAVILLTTGVSWLISVLAIALSYGLFMLKNWAWLLTYIIQVINIVINAIRFLLSGSFFESIGALVNVTIACFILFYLNQSKVKNAFGRVS</sequence>
<reference evidence="3" key="1">
    <citation type="journal article" date="2011" name="MBio">
        <title>Novel metabolic attributes of the genus Cyanothece, comprising a group of unicellular nitrogen-fixing Cyanobacteria.</title>
        <authorList>
            <person name="Bandyopadhyay A."/>
            <person name="Elvitigala T."/>
            <person name="Welsh E."/>
            <person name="Stockel J."/>
            <person name="Liberton M."/>
            <person name="Min H."/>
            <person name="Sherman L.A."/>
            <person name="Pakrasi H.B."/>
        </authorList>
    </citation>
    <scope>NUCLEOTIDE SEQUENCE [LARGE SCALE GENOMIC DNA]</scope>
    <source>
        <strain evidence="3">PCC 7424</strain>
    </source>
</reference>
<dbReference type="EMBL" id="CP001291">
    <property type="protein sequence ID" value="ACK72476.1"/>
    <property type="molecule type" value="Genomic_DNA"/>
</dbReference>
<name>B7KLA4_GLOC7</name>
<dbReference type="OrthoDB" id="582603at2"/>
<feature type="transmembrane region" description="Helical" evidence="1">
    <location>
        <begin position="81"/>
        <end position="101"/>
    </location>
</feature>
<gene>
    <name evidence="2" type="ordered locus">PCC7424_4104</name>
</gene>
<evidence type="ECO:0000313" key="3">
    <source>
        <dbReference type="Proteomes" id="UP000002384"/>
    </source>
</evidence>
<dbReference type="KEGG" id="cyc:PCC7424_4104"/>
<accession>B7KLA4</accession>
<keyword evidence="3" id="KW-1185">Reference proteome</keyword>
<dbReference type="HOGENOM" id="CLU_119855_0_0_3"/>
<protein>
    <submittedName>
        <fullName evidence="2">Uncharacterized protein</fullName>
    </submittedName>
</protein>
<evidence type="ECO:0000256" key="1">
    <source>
        <dbReference type="SAM" id="Phobius"/>
    </source>
</evidence>
<dbReference type="eggNOG" id="ENOG5032VGA">
    <property type="taxonomic scope" value="Bacteria"/>
</dbReference>
<dbReference type="RefSeq" id="WP_015956061.1">
    <property type="nucleotide sequence ID" value="NC_011729.1"/>
</dbReference>
<keyword evidence="1" id="KW-1133">Transmembrane helix</keyword>
<evidence type="ECO:0000313" key="2">
    <source>
        <dbReference type="EMBL" id="ACK72476.1"/>
    </source>
</evidence>
<keyword evidence="1" id="KW-0472">Membrane</keyword>
<proteinExistence type="predicted"/>
<organism evidence="2 3">
    <name type="scientific">Gloeothece citriformis (strain PCC 7424)</name>
    <name type="common">Cyanothece sp. (strain PCC 7424)</name>
    <dbReference type="NCBI Taxonomy" id="65393"/>
    <lineage>
        <taxon>Bacteria</taxon>
        <taxon>Bacillati</taxon>
        <taxon>Cyanobacteriota</taxon>
        <taxon>Cyanophyceae</taxon>
        <taxon>Oscillatoriophycideae</taxon>
        <taxon>Chroococcales</taxon>
        <taxon>Aphanothecaceae</taxon>
        <taxon>Gloeothece</taxon>
        <taxon>Gloeothece citriformis</taxon>
    </lineage>
</organism>
<feature type="transmembrane region" description="Helical" evidence="1">
    <location>
        <begin position="107"/>
        <end position="127"/>
    </location>
</feature>
<dbReference type="AlphaFoldDB" id="B7KLA4"/>